<dbReference type="Pfam" id="PF00561">
    <property type="entry name" value="Abhydrolase_1"/>
    <property type="match status" value="1"/>
</dbReference>
<dbReference type="Gene3D" id="3.40.50.1820">
    <property type="entry name" value="alpha/beta hydrolase"/>
    <property type="match status" value="1"/>
</dbReference>
<dbReference type="SUPFAM" id="SSF53474">
    <property type="entry name" value="alpha/beta-Hydrolases"/>
    <property type="match status" value="1"/>
</dbReference>
<dbReference type="InterPro" id="IPR029058">
    <property type="entry name" value="AB_hydrolase_fold"/>
</dbReference>
<evidence type="ECO:0000313" key="2">
    <source>
        <dbReference type="EMBL" id="BBM87186.1"/>
    </source>
</evidence>
<dbReference type="EMBL" id="AP019860">
    <property type="protein sequence ID" value="BBM87186.1"/>
    <property type="molecule type" value="Genomic_DNA"/>
</dbReference>
<feature type="domain" description="AB hydrolase-1" evidence="1">
    <location>
        <begin position="21"/>
        <end position="253"/>
    </location>
</feature>
<reference evidence="2 3" key="1">
    <citation type="submission" date="2019-08" db="EMBL/GenBank/DDBJ databases">
        <title>Complete genome sequence of Candidatus Uab amorphum.</title>
        <authorList>
            <person name="Shiratori T."/>
            <person name="Suzuki S."/>
            <person name="Kakizawa Y."/>
            <person name="Ishida K."/>
        </authorList>
    </citation>
    <scope>NUCLEOTIDE SEQUENCE [LARGE SCALE GENOMIC DNA]</scope>
    <source>
        <strain evidence="2 3">SRT547</strain>
    </source>
</reference>
<sequence>MPHAMNKDVKLYYEVHGSGQPLFLIMGLGGTSESWRFQVQYFCKYYQVIVMDNRGAGRSDKPDEEYTTQIFASDVKQVLDELNIDQAHIFGLSMGGMIAQQFCLSYPQYVKSLLISCSGTGAPDPYYVPCSEKVANILRMDRTEENRREVTEKIIEVFYHHTYRTQIPDLLERILSLPITQPDYAYKRQLQACRLKEHTSPRLKNIDVPTLVIHGEDDEVWPVQNAHNLAELIPKAQCAVLPECGHMFFIEKPREYNREIHDFLKSIV</sequence>
<dbReference type="PANTHER" id="PTHR43433:SF5">
    <property type="entry name" value="AB HYDROLASE-1 DOMAIN-CONTAINING PROTEIN"/>
    <property type="match status" value="1"/>
</dbReference>
<keyword evidence="2" id="KW-0378">Hydrolase</keyword>
<keyword evidence="3" id="KW-1185">Reference proteome</keyword>
<dbReference type="InterPro" id="IPR000639">
    <property type="entry name" value="Epox_hydrolase-like"/>
</dbReference>
<dbReference type="Proteomes" id="UP000326354">
    <property type="component" value="Chromosome"/>
</dbReference>
<dbReference type="InterPro" id="IPR000073">
    <property type="entry name" value="AB_hydrolase_1"/>
</dbReference>
<dbReference type="PRINTS" id="PR00111">
    <property type="entry name" value="ABHYDROLASE"/>
</dbReference>
<evidence type="ECO:0000313" key="3">
    <source>
        <dbReference type="Proteomes" id="UP000326354"/>
    </source>
</evidence>
<dbReference type="GO" id="GO:0016787">
    <property type="term" value="F:hydrolase activity"/>
    <property type="evidence" value="ECO:0007669"/>
    <property type="project" value="UniProtKB-KW"/>
</dbReference>
<gene>
    <name evidence="2" type="ORF">UABAM_05589</name>
</gene>
<dbReference type="InterPro" id="IPR050471">
    <property type="entry name" value="AB_hydrolase"/>
</dbReference>
<dbReference type="PANTHER" id="PTHR43433">
    <property type="entry name" value="HYDROLASE, ALPHA/BETA FOLD FAMILY PROTEIN"/>
    <property type="match status" value="1"/>
</dbReference>
<protein>
    <submittedName>
        <fullName evidence="2">Alpha/beta hydrolase fold protein</fullName>
    </submittedName>
</protein>
<dbReference type="PRINTS" id="PR00412">
    <property type="entry name" value="EPOXHYDRLASE"/>
</dbReference>
<dbReference type="AlphaFoldDB" id="A0A5S9F5T4"/>
<dbReference type="KEGG" id="uam:UABAM_05589"/>
<accession>A0A5S9F5T4</accession>
<dbReference type="OrthoDB" id="9775557at2"/>
<dbReference type="RefSeq" id="WP_151971213.1">
    <property type="nucleotide sequence ID" value="NZ_AP019860.1"/>
</dbReference>
<organism evidence="2 3">
    <name type="scientific">Uabimicrobium amorphum</name>
    <dbReference type="NCBI Taxonomy" id="2596890"/>
    <lineage>
        <taxon>Bacteria</taxon>
        <taxon>Pseudomonadati</taxon>
        <taxon>Planctomycetota</taxon>
        <taxon>Candidatus Uabimicrobiia</taxon>
        <taxon>Candidatus Uabimicrobiales</taxon>
        <taxon>Candidatus Uabimicrobiaceae</taxon>
        <taxon>Candidatus Uabimicrobium</taxon>
    </lineage>
</organism>
<proteinExistence type="predicted"/>
<name>A0A5S9F5T4_UABAM</name>
<evidence type="ECO:0000259" key="1">
    <source>
        <dbReference type="Pfam" id="PF00561"/>
    </source>
</evidence>